<gene>
    <name evidence="9" type="ORF">GGG17_03900</name>
</gene>
<evidence type="ECO:0000313" key="9">
    <source>
        <dbReference type="EMBL" id="MTB71130.1"/>
    </source>
</evidence>
<keyword evidence="10" id="KW-1185">Reference proteome</keyword>
<feature type="transmembrane region" description="Helical" evidence="7">
    <location>
        <begin position="50"/>
        <end position="72"/>
    </location>
</feature>
<feature type="compositionally biased region" description="Low complexity" evidence="6">
    <location>
        <begin position="11"/>
        <end position="22"/>
    </location>
</feature>
<evidence type="ECO:0000259" key="8">
    <source>
        <dbReference type="Pfam" id="PF12698"/>
    </source>
</evidence>
<feature type="transmembrane region" description="Helical" evidence="7">
    <location>
        <begin position="328"/>
        <end position="350"/>
    </location>
</feature>
<proteinExistence type="predicted"/>
<reference evidence="9 10" key="1">
    <citation type="submission" date="2019-11" db="EMBL/GenBank/DDBJ databases">
        <title>Whole genome sequencing identifies a novel species of the genus Arsenicicoccus isolated from human blood.</title>
        <authorList>
            <person name="Jeong J.H."/>
            <person name="Kweon O.J."/>
            <person name="Kim H.R."/>
            <person name="Kim T.-H."/>
            <person name="Ha S.-M."/>
            <person name="Lee M.-K."/>
        </authorList>
    </citation>
    <scope>NUCLEOTIDE SEQUENCE [LARGE SCALE GENOMIC DNA]</scope>
    <source>
        <strain evidence="9 10">MKL-02</strain>
    </source>
</reference>
<feature type="transmembrane region" description="Helical" evidence="7">
    <location>
        <begin position="202"/>
        <end position="223"/>
    </location>
</feature>
<accession>A0A6I3IME0</accession>
<evidence type="ECO:0000256" key="4">
    <source>
        <dbReference type="ARBA" id="ARBA00022989"/>
    </source>
</evidence>
<feature type="region of interest" description="Disordered" evidence="6">
    <location>
        <begin position="1"/>
        <end position="27"/>
    </location>
</feature>
<protein>
    <submittedName>
        <fullName evidence="9">ABC transporter permease</fullName>
    </submittedName>
</protein>
<dbReference type="PANTHER" id="PTHR30294:SF29">
    <property type="entry name" value="MULTIDRUG ABC TRANSPORTER PERMEASE YBHS-RELATED"/>
    <property type="match status" value="1"/>
</dbReference>
<dbReference type="GO" id="GO:0140359">
    <property type="term" value="F:ABC-type transporter activity"/>
    <property type="evidence" value="ECO:0007669"/>
    <property type="project" value="InterPro"/>
</dbReference>
<comment type="subcellular location">
    <subcellularLocation>
        <location evidence="1">Cell membrane</location>
        <topology evidence="1">Multi-pass membrane protein</topology>
    </subcellularLocation>
</comment>
<keyword evidence="4 7" id="KW-1133">Transmembrane helix</keyword>
<dbReference type="Proteomes" id="UP000431092">
    <property type="component" value="Unassembled WGS sequence"/>
</dbReference>
<evidence type="ECO:0000256" key="6">
    <source>
        <dbReference type="SAM" id="MobiDB-lite"/>
    </source>
</evidence>
<feature type="domain" description="ABC-2 type transporter transmembrane" evidence="8">
    <location>
        <begin position="49"/>
        <end position="392"/>
    </location>
</feature>
<evidence type="ECO:0000256" key="5">
    <source>
        <dbReference type="ARBA" id="ARBA00023136"/>
    </source>
</evidence>
<sequence length="418" mass="44081">MSTQMAPGTHPSPSTPAAQGAAAPGGGRAPRNAWQLVAAREMAVKLRDKNFLVGTLVTMFLLVGVMGLQGWMASRSTTTRIAVVSAEGRALADAVGAAVKGADQDDAVEVTQVADQAAAESLVTEDKADVAVVRSGQGWQLLGKDTPDSSLTTTTRQVLQSQVLAATAAKAGTTPQQVQEQTAVTTRALSGTDEGTTMTARVVGLVFAMLFYFAALMFGMQIAQSVIEEKQSRIIEILASAIPVRQLLAGKVLGNTVMAMGQIVLYVGVGLIGMSFTPLKSMLAGIAGGAVWYLLFFLAGFLALACIWAVAGSLATRNEDLQQTTTPLTMVLIIGFFASFMAAGVWRVALSYVPVLSSMLMPMRLLDGSAQWWEGVIALALTLAFAAVAMVLGERMYRRSLMQTSSRMTFRQALTASD</sequence>
<evidence type="ECO:0000256" key="2">
    <source>
        <dbReference type="ARBA" id="ARBA00022475"/>
    </source>
</evidence>
<dbReference type="EMBL" id="WLVL01000017">
    <property type="protein sequence ID" value="MTB71130.1"/>
    <property type="molecule type" value="Genomic_DNA"/>
</dbReference>
<dbReference type="RefSeq" id="WP_154592466.1">
    <property type="nucleotide sequence ID" value="NZ_WLVL01000017.1"/>
</dbReference>
<feature type="transmembrane region" description="Helical" evidence="7">
    <location>
        <begin position="292"/>
        <end position="316"/>
    </location>
</feature>
<dbReference type="GO" id="GO:0005886">
    <property type="term" value="C:plasma membrane"/>
    <property type="evidence" value="ECO:0007669"/>
    <property type="project" value="UniProtKB-SubCell"/>
</dbReference>
<comment type="caution">
    <text evidence="9">The sequence shown here is derived from an EMBL/GenBank/DDBJ whole genome shotgun (WGS) entry which is preliminary data.</text>
</comment>
<dbReference type="Pfam" id="PF12698">
    <property type="entry name" value="ABC2_membrane_3"/>
    <property type="match status" value="1"/>
</dbReference>
<keyword evidence="5 7" id="KW-0472">Membrane</keyword>
<dbReference type="AlphaFoldDB" id="A0A6I3IME0"/>
<dbReference type="InterPro" id="IPR013525">
    <property type="entry name" value="ABC2_TM"/>
</dbReference>
<evidence type="ECO:0000313" key="10">
    <source>
        <dbReference type="Proteomes" id="UP000431092"/>
    </source>
</evidence>
<name>A0A6I3IME0_9MICO</name>
<evidence type="ECO:0000256" key="7">
    <source>
        <dbReference type="SAM" id="Phobius"/>
    </source>
</evidence>
<dbReference type="PANTHER" id="PTHR30294">
    <property type="entry name" value="MEMBRANE COMPONENT OF ABC TRANSPORTER YHHJ-RELATED"/>
    <property type="match status" value="1"/>
</dbReference>
<organism evidence="9 10">
    <name type="scientific">Arsenicicoccus cauae</name>
    <dbReference type="NCBI Taxonomy" id="2663847"/>
    <lineage>
        <taxon>Bacteria</taxon>
        <taxon>Bacillati</taxon>
        <taxon>Actinomycetota</taxon>
        <taxon>Actinomycetes</taxon>
        <taxon>Micrococcales</taxon>
        <taxon>Intrasporangiaceae</taxon>
        <taxon>Arsenicicoccus</taxon>
    </lineage>
</organism>
<evidence type="ECO:0000256" key="1">
    <source>
        <dbReference type="ARBA" id="ARBA00004651"/>
    </source>
</evidence>
<keyword evidence="2" id="KW-1003">Cell membrane</keyword>
<feature type="transmembrane region" description="Helical" evidence="7">
    <location>
        <begin position="252"/>
        <end position="272"/>
    </location>
</feature>
<keyword evidence="3 7" id="KW-0812">Transmembrane</keyword>
<evidence type="ECO:0000256" key="3">
    <source>
        <dbReference type="ARBA" id="ARBA00022692"/>
    </source>
</evidence>
<dbReference type="InterPro" id="IPR051449">
    <property type="entry name" value="ABC-2_transporter_component"/>
</dbReference>
<feature type="transmembrane region" description="Helical" evidence="7">
    <location>
        <begin position="370"/>
        <end position="392"/>
    </location>
</feature>